<dbReference type="NCBIfam" id="TIGR00238">
    <property type="entry name" value="KamA family radical SAM protein"/>
    <property type="match status" value="1"/>
</dbReference>
<dbReference type="EC" id="5.4.3.2" evidence="14"/>
<keyword evidence="15" id="KW-1185">Reference proteome</keyword>
<dbReference type="Pfam" id="PF04055">
    <property type="entry name" value="Radical_SAM"/>
    <property type="match status" value="1"/>
</dbReference>
<evidence type="ECO:0000256" key="9">
    <source>
        <dbReference type="ARBA" id="ARBA00023014"/>
    </source>
</evidence>
<gene>
    <name evidence="14" type="ordered locus">DaAHT2_1378</name>
</gene>
<dbReference type="EMBL" id="CP001940">
    <property type="protein sequence ID" value="ADH86073.1"/>
    <property type="molecule type" value="Genomic_DNA"/>
</dbReference>
<dbReference type="GO" id="GO:0046872">
    <property type="term" value="F:metal ion binding"/>
    <property type="evidence" value="ECO:0007669"/>
    <property type="project" value="UniProtKB-KW"/>
</dbReference>
<comment type="cofactor">
    <cofactor evidence="2">
        <name>[4Fe-4S] cluster</name>
        <dbReference type="ChEBI" id="CHEBI:49883"/>
    </cofactor>
</comment>
<keyword evidence="4 11" id="KW-0004">4Fe-4S</keyword>
<evidence type="ECO:0000256" key="7">
    <source>
        <dbReference type="ARBA" id="ARBA00022898"/>
    </source>
</evidence>
<dbReference type="InterPro" id="IPR003739">
    <property type="entry name" value="Lys_aminomutase/Glu_NH3_mut"/>
</dbReference>
<feature type="binding site" evidence="11">
    <location>
        <position position="115"/>
    </location>
    <ligand>
        <name>[4Fe-4S] cluster</name>
        <dbReference type="ChEBI" id="CHEBI:49883"/>
        <note>4Fe-4S-S-AdoMet</note>
    </ligand>
</feature>
<dbReference type="Proteomes" id="UP000001508">
    <property type="component" value="Chromosome"/>
</dbReference>
<evidence type="ECO:0000256" key="11">
    <source>
        <dbReference type="PIRSR" id="PIRSR004911-1"/>
    </source>
</evidence>
<evidence type="ECO:0000313" key="14">
    <source>
        <dbReference type="EMBL" id="ADH86073.1"/>
    </source>
</evidence>
<dbReference type="PANTHER" id="PTHR30538">
    <property type="entry name" value="LYSINE 2,3-AMINOMUTASE-RELATED"/>
    <property type="match status" value="1"/>
</dbReference>
<dbReference type="SFLD" id="SFLDG01070">
    <property type="entry name" value="PLP-dependent"/>
    <property type="match status" value="1"/>
</dbReference>
<accession>D6Z3E8</accession>
<dbReference type="InterPro" id="IPR025895">
    <property type="entry name" value="LAM_C_dom"/>
</dbReference>
<feature type="domain" description="Radical SAM core" evidence="13">
    <location>
        <begin position="101"/>
        <end position="317"/>
    </location>
</feature>
<comment type="similarity">
    <text evidence="3">Belongs to the radical SAM superfamily. KamA family.</text>
</comment>
<dbReference type="KEGG" id="dak:DaAHT2_1378"/>
<organism evidence="14 15">
    <name type="scientific">Desulfurivibrio alkaliphilus (strain DSM 19089 / UNIQEM U267 / AHT2)</name>
    <dbReference type="NCBI Taxonomy" id="589865"/>
    <lineage>
        <taxon>Bacteria</taxon>
        <taxon>Pseudomonadati</taxon>
        <taxon>Thermodesulfobacteriota</taxon>
        <taxon>Desulfobulbia</taxon>
        <taxon>Desulfobulbales</taxon>
        <taxon>Desulfobulbaceae</taxon>
        <taxon>Desulfurivibrio</taxon>
    </lineage>
</organism>
<evidence type="ECO:0000256" key="12">
    <source>
        <dbReference type="PIRSR" id="PIRSR603739-50"/>
    </source>
</evidence>
<evidence type="ECO:0000256" key="10">
    <source>
        <dbReference type="ARBA" id="ARBA00023235"/>
    </source>
</evidence>
<dbReference type="Gene3D" id="3.20.20.70">
    <property type="entry name" value="Aldolase class I"/>
    <property type="match status" value="1"/>
</dbReference>
<feature type="binding site" evidence="11">
    <location>
        <position position="122"/>
    </location>
    <ligand>
        <name>[4Fe-4S] cluster</name>
        <dbReference type="ChEBI" id="CHEBI:49883"/>
        <note>4Fe-4S-S-AdoMet</note>
    </ligand>
</feature>
<dbReference type="GO" id="GO:0051539">
    <property type="term" value="F:4 iron, 4 sulfur cluster binding"/>
    <property type="evidence" value="ECO:0007669"/>
    <property type="project" value="UniProtKB-KW"/>
</dbReference>
<dbReference type="SUPFAM" id="SSF102114">
    <property type="entry name" value="Radical SAM enzymes"/>
    <property type="match status" value="1"/>
</dbReference>
<dbReference type="InterPro" id="IPR058240">
    <property type="entry name" value="rSAM_sf"/>
</dbReference>
<protein>
    <submittedName>
        <fullName evidence="14">Lysine 2,3-aminomutase YodO family protein</fullName>
        <ecNumber evidence="14">5.4.3.2</ecNumber>
    </submittedName>
</protein>
<dbReference type="PIRSF" id="PIRSF004911">
    <property type="entry name" value="DUF160"/>
    <property type="match status" value="1"/>
</dbReference>
<reference evidence="15" key="1">
    <citation type="submission" date="2010-02" db="EMBL/GenBank/DDBJ databases">
        <title>Complete sequence of Desulfurivibrio alkaliphilus AHT2.</title>
        <authorList>
            <consortium name="US DOE Joint Genome Institute"/>
            <person name="Pitluck S."/>
            <person name="Chertkov O."/>
            <person name="Detter J.C."/>
            <person name="Han C."/>
            <person name="Tapia R."/>
            <person name="Larimer F."/>
            <person name="Land M."/>
            <person name="Hauser L."/>
            <person name="Kyrpides N."/>
            <person name="Mikhailova N."/>
            <person name="Sorokin D.Y."/>
            <person name="Muyzer G."/>
            <person name="Woyke T."/>
        </authorList>
    </citation>
    <scope>NUCLEOTIDE SEQUENCE [LARGE SCALE GENOMIC DNA]</scope>
    <source>
        <strain evidence="15">DSM 19089 / UNIQEM U267 / AHT2</strain>
    </source>
</reference>
<evidence type="ECO:0000256" key="8">
    <source>
        <dbReference type="ARBA" id="ARBA00023004"/>
    </source>
</evidence>
<dbReference type="GO" id="GO:0050066">
    <property type="term" value="F:L-lysine 2,3-aminomutase activity"/>
    <property type="evidence" value="ECO:0007669"/>
    <property type="project" value="UniProtKB-EC"/>
</dbReference>
<dbReference type="eggNOG" id="COG1509">
    <property type="taxonomic scope" value="Bacteria"/>
</dbReference>
<dbReference type="PROSITE" id="PS51918">
    <property type="entry name" value="RADICAL_SAM"/>
    <property type="match status" value="1"/>
</dbReference>
<dbReference type="HOGENOM" id="CLU_032161_0_1_7"/>
<keyword evidence="9 11" id="KW-0411">Iron-sulfur</keyword>
<evidence type="ECO:0000259" key="13">
    <source>
        <dbReference type="PROSITE" id="PS51918"/>
    </source>
</evidence>
<name>D6Z3E8_DESAT</name>
<evidence type="ECO:0000256" key="3">
    <source>
        <dbReference type="ARBA" id="ARBA00008703"/>
    </source>
</evidence>
<dbReference type="AlphaFoldDB" id="D6Z3E8"/>
<dbReference type="InParanoid" id="D6Z3E8"/>
<dbReference type="FunCoup" id="D6Z3E8">
    <property type="interactions" value="68"/>
</dbReference>
<dbReference type="PANTHER" id="PTHR30538:SF1">
    <property type="entry name" value="L-LYSINE 2,3-AMINOMUTASE"/>
    <property type="match status" value="1"/>
</dbReference>
<feature type="modified residue" description="N6-(pyridoxal phosphate)lysine" evidence="12">
    <location>
        <position position="329"/>
    </location>
</feature>
<keyword evidence="6 11" id="KW-0479">Metal-binding</keyword>
<keyword evidence="8" id="KW-0408">Iron</keyword>
<keyword evidence="5" id="KW-0949">S-adenosyl-L-methionine</keyword>
<evidence type="ECO:0000256" key="2">
    <source>
        <dbReference type="ARBA" id="ARBA00001966"/>
    </source>
</evidence>
<dbReference type="RefSeq" id="WP_013163601.1">
    <property type="nucleotide sequence ID" value="NC_014216.1"/>
</dbReference>
<dbReference type="InterPro" id="IPR007197">
    <property type="entry name" value="rSAM"/>
</dbReference>
<evidence type="ECO:0000256" key="1">
    <source>
        <dbReference type="ARBA" id="ARBA00001933"/>
    </source>
</evidence>
<feature type="binding site" evidence="11">
    <location>
        <position position="119"/>
    </location>
    <ligand>
        <name>[4Fe-4S] cluster</name>
        <dbReference type="ChEBI" id="CHEBI:49883"/>
        <note>4Fe-4S-S-AdoMet</note>
    </ligand>
</feature>
<keyword evidence="10 14" id="KW-0413">Isomerase</keyword>
<evidence type="ECO:0000256" key="4">
    <source>
        <dbReference type="ARBA" id="ARBA00022485"/>
    </source>
</evidence>
<dbReference type="InterPro" id="IPR013785">
    <property type="entry name" value="Aldolase_TIM"/>
</dbReference>
<evidence type="ECO:0000256" key="5">
    <source>
        <dbReference type="ARBA" id="ARBA00022691"/>
    </source>
</evidence>
<dbReference type="STRING" id="589865.DaAHT2_1378"/>
<dbReference type="Pfam" id="PF12544">
    <property type="entry name" value="LAM_C"/>
    <property type="match status" value="1"/>
</dbReference>
<sequence length="360" mass="40018">MSMQTSATTTPQWPRWQRLLAASITCPQALADRFGLDPAPLKAVTARYPLRINPYYLSLINQPGDPIWRQAVPDVRELEDTVCPADPLGEEDYSPVPGLVHKYRDRALLLVTGQCAMYCRFCTRKRKVGTREMAAAGSAAQLDAALAYLEQTPAIHDVLISGGDPLLLPDGRLIPLLTRLRRIRHLEIIRLGSRVPCTLPQRVTLKLAAALKKFHPLFINTHFNHPREITPEAARACQRLADAGIPLGNQTVLLKGVNDDAATIRELMRGLLKIRVKPYYLFQGDLSRGTDHFRTPVEQGLAIMRELIGHTSGLATPTFALDAPEGRGKIPLTPDYLQSLGDKLIFTNYQGLPCQYPNPR</sequence>
<dbReference type="CDD" id="cd01335">
    <property type="entry name" value="Radical_SAM"/>
    <property type="match status" value="1"/>
</dbReference>
<comment type="cofactor">
    <cofactor evidence="1 12">
        <name>pyridoxal 5'-phosphate</name>
        <dbReference type="ChEBI" id="CHEBI:597326"/>
    </cofactor>
</comment>
<evidence type="ECO:0000313" key="15">
    <source>
        <dbReference type="Proteomes" id="UP000001508"/>
    </source>
</evidence>
<proteinExistence type="inferred from homology"/>
<keyword evidence="7 12" id="KW-0663">Pyridoxal phosphate</keyword>
<dbReference type="SFLD" id="SFLDS00029">
    <property type="entry name" value="Radical_SAM"/>
    <property type="match status" value="1"/>
</dbReference>
<evidence type="ECO:0000256" key="6">
    <source>
        <dbReference type="ARBA" id="ARBA00022723"/>
    </source>
</evidence>